<organism evidence="2 3">
    <name type="scientific">Morus notabilis</name>
    <dbReference type="NCBI Taxonomy" id="981085"/>
    <lineage>
        <taxon>Eukaryota</taxon>
        <taxon>Viridiplantae</taxon>
        <taxon>Streptophyta</taxon>
        <taxon>Embryophyta</taxon>
        <taxon>Tracheophyta</taxon>
        <taxon>Spermatophyta</taxon>
        <taxon>Magnoliopsida</taxon>
        <taxon>eudicotyledons</taxon>
        <taxon>Gunneridae</taxon>
        <taxon>Pentapetalae</taxon>
        <taxon>rosids</taxon>
        <taxon>fabids</taxon>
        <taxon>Rosales</taxon>
        <taxon>Moraceae</taxon>
        <taxon>Moreae</taxon>
        <taxon>Morus</taxon>
    </lineage>
</organism>
<dbReference type="AlphaFoldDB" id="W9QIR0"/>
<gene>
    <name evidence="2" type="ORF">L484_021028</name>
</gene>
<reference evidence="3" key="1">
    <citation type="submission" date="2013-01" db="EMBL/GenBank/DDBJ databases">
        <title>Draft Genome Sequence of a Mulberry Tree, Morus notabilis C.K. Schneid.</title>
        <authorList>
            <person name="He N."/>
            <person name="Zhao S."/>
        </authorList>
    </citation>
    <scope>NUCLEOTIDE SEQUENCE</scope>
</reference>
<dbReference type="Proteomes" id="UP000030645">
    <property type="component" value="Unassembled WGS sequence"/>
</dbReference>
<evidence type="ECO:0000256" key="1">
    <source>
        <dbReference type="SAM" id="MobiDB-lite"/>
    </source>
</evidence>
<evidence type="ECO:0000313" key="2">
    <source>
        <dbReference type="EMBL" id="EXB38106.1"/>
    </source>
</evidence>
<protein>
    <submittedName>
        <fullName evidence="2">Uncharacterized protein</fullName>
    </submittedName>
</protein>
<sequence>MDTVLDTAENGKESSKNRKEDIDHDHPQMINIQADNSNTIISRQNPSASNSPQDSSPKSVVTEKELVLESPNRSPKELVFPDLLDHTNSSPLDFSPQFTPVLQSPRVQASASARPSGYDPSRIPASIFSKPSTPREWSMASNESLFSIHVGNTSFSKDQFFMMYKSGELPKLDDFNFTSSTTLPRLSGTNSGEIKKMNFESGLGVNNKELVTPENKTTKAKDHMNNYSVGVGVSSYRPDGAYRSNRSFQFPALAGNEGGKTPFPIVDSRRHRGEQTFHPQPLNMQIMHHHEQSQSFETTPKYGIPNWLIRRAEVRHRPRAGLQTSGPMDGLQNRVISSSPATFAFGVGNGGTLLGLGCVIRHVDGGRFSLYVCVGNPKSDAALGGDGQIRLKGACGGLSSNGSGWRKALWALFCGGA</sequence>
<feature type="region of interest" description="Disordered" evidence="1">
    <location>
        <begin position="111"/>
        <end position="134"/>
    </location>
</feature>
<keyword evidence="3" id="KW-1185">Reference proteome</keyword>
<dbReference type="PANTHER" id="PTHR33673:SF36">
    <property type="entry name" value="MYB-LIKE PROTEIN Q"/>
    <property type="match status" value="1"/>
</dbReference>
<feature type="compositionally biased region" description="Polar residues" evidence="1">
    <location>
        <begin position="30"/>
        <end position="59"/>
    </location>
</feature>
<dbReference type="EMBL" id="KE343679">
    <property type="protein sequence ID" value="EXB38106.1"/>
    <property type="molecule type" value="Genomic_DNA"/>
</dbReference>
<dbReference type="PANTHER" id="PTHR33673">
    <property type="entry name" value="SUPPRESSOR SRP40-LIKE PROTEIN"/>
    <property type="match status" value="1"/>
</dbReference>
<accession>W9QIR0</accession>
<evidence type="ECO:0000313" key="3">
    <source>
        <dbReference type="Proteomes" id="UP000030645"/>
    </source>
</evidence>
<feature type="compositionally biased region" description="Basic and acidic residues" evidence="1">
    <location>
        <begin position="9"/>
        <end position="27"/>
    </location>
</feature>
<name>W9QIR0_9ROSA</name>
<feature type="region of interest" description="Disordered" evidence="1">
    <location>
        <begin position="1"/>
        <end position="73"/>
    </location>
</feature>
<proteinExistence type="predicted"/>